<evidence type="ECO:0000256" key="3">
    <source>
        <dbReference type="SAM" id="MobiDB-lite"/>
    </source>
</evidence>
<feature type="region of interest" description="Disordered" evidence="3">
    <location>
        <begin position="1"/>
        <end position="22"/>
    </location>
</feature>
<dbReference type="InterPro" id="IPR003996">
    <property type="entry name" value="RTX_toxin-activating_protC_bac"/>
</dbReference>
<dbReference type="RefSeq" id="WP_284151111.1">
    <property type="nucleotide sequence ID" value="NZ_AP025516.1"/>
</dbReference>
<organism evidence="4 5">
    <name type="scientific">Desulfofustis limnaeus</name>
    <dbReference type="NCBI Taxonomy" id="2740163"/>
    <lineage>
        <taxon>Bacteria</taxon>
        <taxon>Pseudomonadati</taxon>
        <taxon>Thermodesulfobacteriota</taxon>
        <taxon>Desulfobulbia</taxon>
        <taxon>Desulfobulbales</taxon>
        <taxon>Desulfocapsaceae</taxon>
        <taxon>Desulfofustis</taxon>
    </lineage>
</organism>
<comment type="similarity">
    <text evidence="1 2">Belongs to the RTX toxin acyltransferase family.</text>
</comment>
<sequence>MASKTAPGTGATAPEDGTGAEEQQLNEALRHQSHQVLRRLPALGPVIMLYLQSAHRRFQFISDLEWLLLPPLLRGQCKLYMKQEYPISFVSWAFLSEPVQQRLVQNGGRLRPEEWDSGDQLWLIDIVSPFGGVDVVLSDMRRIFSDRPLHLLAPDPATGGVIVRVLPPLDGPGADGGGVGTMTEKQ</sequence>
<accession>A0ABN6M456</accession>
<keyword evidence="2" id="KW-0204">Cytolysis</keyword>
<proteinExistence type="inferred from homology"/>
<reference evidence="4 5" key="1">
    <citation type="submission" date="2022-01" db="EMBL/GenBank/DDBJ databases">
        <title>Desulfofustis limnae sp. nov., a novel mesophilic sulfate-reducing bacterium isolated from marsh soil.</title>
        <authorList>
            <person name="Watanabe M."/>
            <person name="Takahashi A."/>
            <person name="Kojima H."/>
            <person name="Fukui M."/>
        </authorList>
    </citation>
    <scope>NUCLEOTIDE SEQUENCE [LARGE SCALE GENOMIC DNA]</scope>
    <source>
        <strain evidence="4 5">PPLL</strain>
    </source>
</reference>
<evidence type="ECO:0000256" key="2">
    <source>
        <dbReference type="RuleBase" id="RU368102"/>
    </source>
</evidence>
<gene>
    <name evidence="4" type="ORF">DPPLL_20620</name>
</gene>
<evidence type="ECO:0000313" key="5">
    <source>
        <dbReference type="Proteomes" id="UP000830055"/>
    </source>
</evidence>
<comment type="subcellular location">
    <subcellularLocation>
        <location evidence="2">Cytoplasm</location>
    </subcellularLocation>
</comment>
<protein>
    <recommendedName>
        <fullName evidence="2">RTX toxin-activating lysine-acyltransferase</fullName>
        <ecNumber evidence="2">2.3.1.-</ecNumber>
    </recommendedName>
</protein>
<name>A0ABN6M456_9BACT</name>
<evidence type="ECO:0000256" key="1">
    <source>
        <dbReference type="ARBA" id="ARBA00005686"/>
    </source>
</evidence>
<evidence type="ECO:0000313" key="4">
    <source>
        <dbReference type="EMBL" id="BDD87697.1"/>
    </source>
</evidence>
<dbReference type="Pfam" id="PF02794">
    <property type="entry name" value="HlyC"/>
    <property type="match status" value="1"/>
</dbReference>
<dbReference type="EMBL" id="AP025516">
    <property type="protein sequence ID" value="BDD87697.1"/>
    <property type="molecule type" value="Genomic_DNA"/>
</dbReference>
<keyword evidence="2" id="KW-0808">Transferase</keyword>
<dbReference type="Proteomes" id="UP000830055">
    <property type="component" value="Chromosome"/>
</dbReference>
<comment type="function">
    <text evidence="2">Involved in fatty acylation of protoxin at internal lysine residues, thereby converting it to the active toxin.</text>
</comment>
<dbReference type="EC" id="2.3.1.-" evidence="2"/>
<keyword evidence="2" id="KW-0963">Cytoplasm</keyword>
<keyword evidence="5" id="KW-1185">Reference proteome</keyword>
<keyword evidence="2" id="KW-0012">Acyltransferase</keyword>
<dbReference type="PRINTS" id="PR01489">
    <property type="entry name" value="RTXTOXINC"/>
</dbReference>